<dbReference type="Proteomes" id="UP001292094">
    <property type="component" value="Unassembled WGS sequence"/>
</dbReference>
<dbReference type="EMBL" id="JAWZYT010001368">
    <property type="protein sequence ID" value="KAK4312882.1"/>
    <property type="molecule type" value="Genomic_DNA"/>
</dbReference>
<sequence length="83" mass="9104">MERKTQGNLEEEESEEMPGRTGLEQEEGEQGWSRGSEEAGGLGGGNCRRGLVTGEGRRKLKGPFEREMETTASVVHTPENLRG</sequence>
<evidence type="ECO:0000313" key="2">
    <source>
        <dbReference type="EMBL" id="KAK4312882.1"/>
    </source>
</evidence>
<proteinExistence type="predicted"/>
<feature type="compositionally biased region" description="Gly residues" evidence="1">
    <location>
        <begin position="38"/>
        <end position="47"/>
    </location>
</feature>
<feature type="region of interest" description="Disordered" evidence="1">
    <location>
        <begin position="1"/>
        <end position="83"/>
    </location>
</feature>
<comment type="caution">
    <text evidence="2">The sequence shown here is derived from an EMBL/GenBank/DDBJ whole genome shotgun (WGS) entry which is preliminary data.</text>
</comment>
<keyword evidence="3" id="KW-1185">Reference proteome</keyword>
<organism evidence="2 3">
    <name type="scientific">Petrolisthes manimaculis</name>
    <dbReference type="NCBI Taxonomy" id="1843537"/>
    <lineage>
        <taxon>Eukaryota</taxon>
        <taxon>Metazoa</taxon>
        <taxon>Ecdysozoa</taxon>
        <taxon>Arthropoda</taxon>
        <taxon>Crustacea</taxon>
        <taxon>Multicrustacea</taxon>
        <taxon>Malacostraca</taxon>
        <taxon>Eumalacostraca</taxon>
        <taxon>Eucarida</taxon>
        <taxon>Decapoda</taxon>
        <taxon>Pleocyemata</taxon>
        <taxon>Anomura</taxon>
        <taxon>Galatheoidea</taxon>
        <taxon>Porcellanidae</taxon>
        <taxon>Petrolisthes</taxon>
    </lineage>
</organism>
<evidence type="ECO:0000256" key="1">
    <source>
        <dbReference type="SAM" id="MobiDB-lite"/>
    </source>
</evidence>
<evidence type="ECO:0000313" key="3">
    <source>
        <dbReference type="Proteomes" id="UP001292094"/>
    </source>
</evidence>
<gene>
    <name evidence="2" type="ORF">Pmani_015726</name>
</gene>
<protein>
    <submittedName>
        <fullName evidence="2">Uncharacterized protein</fullName>
    </submittedName>
</protein>
<name>A0AAE1PT93_9EUCA</name>
<accession>A0AAE1PT93</accession>
<dbReference type="AlphaFoldDB" id="A0AAE1PT93"/>
<reference evidence="2" key="1">
    <citation type="submission" date="2023-11" db="EMBL/GenBank/DDBJ databases">
        <title>Genome assemblies of two species of porcelain crab, Petrolisthes cinctipes and Petrolisthes manimaculis (Anomura: Porcellanidae).</title>
        <authorList>
            <person name="Angst P."/>
        </authorList>
    </citation>
    <scope>NUCLEOTIDE SEQUENCE</scope>
    <source>
        <strain evidence="2">PB745_02</strain>
        <tissue evidence="2">Gill</tissue>
    </source>
</reference>